<dbReference type="SUPFAM" id="SSF57414">
    <property type="entry name" value="Hairpin loop containing domain-like"/>
    <property type="match status" value="1"/>
</dbReference>
<feature type="domain" description="Apple" evidence="2">
    <location>
        <begin position="17"/>
        <end position="89"/>
    </location>
</feature>
<dbReference type="Proteomes" id="UP001432322">
    <property type="component" value="Unassembled WGS sequence"/>
</dbReference>
<dbReference type="Gene3D" id="3.50.4.10">
    <property type="entry name" value="Hepatocyte Growth Factor"/>
    <property type="match status" value="1"/>
</dbReference>
<evidence type="ECO:0000313" key="4">
    <source>
        <dbReference type="Proteomes" id="UP001432322"/>
    </source>
</evidence>
<protein>
    <recommendedName>
        <fullName evidence="2">Apple domain-containing protein</fullName>
    </recommendedName>
</protein>
<keyword evidence="1" id="KW-0732">Signal</keyword>
<evidence type="ECO:0000313" key="3">
    <source>
        <dbReference type="EMBL" id="GMT26351.1"/>
    </source>
</evidence>
<dbReference type="EMBL" id="BTSY01000005">
    <property type="protein sequence ID" value="GMT26351.1"/>
    <property type="molecule type" value="Genomic_DNA"/>
</dbReference>
<name>A0AAV5W3G0_9BILA</name>
<feature type="signal peptide" evidence="1">
    <location>
        <begin position="1"/>
        <end position="15"/>
    </location>
</feature>
<proteinExistence type="predicted"/>
<dbReference type="PROSITE" id="PS50948">
    <property type="entry name" value="PAN"/>
    <property type="match status" value="1"/>
</dbReference>
<sequence length="89" mass="9489">LLLLFTVQLIRVIESACFTQNVDAMAARKVLTESDAVTETDCENACAANEKCDAYAYVGTSCAQLAARVGEAQLWERNADCVTGAPPST</sequence>
<dbReference type="InterPro" id="IPR003609">
    <property type="entry name" value="Pan_app"/>
</dbReference>
<accession>A0AAV5W3G0</accession>
<dbReference type="AlphaFoldDB" id="A0AAV5W3G0"/>
<reference evidence="3" key="1">
    <citation type="submission" date="2023-10" db="EMBL/GenBank/DDBJ databases">
        <title>Genome assembly of Pristionchus species.</title>
        <authorList>
            <person name="Yoshida K."/>
            <person name="Sommer R.J."/>
        </authorList>
    </citation>
    <scope>NUCLEOTIDE SEQUENCE</scope>
    <source>
        <strain evidence="3">RS5133</strain>
    </source>
</reference>
<organism evidence="3 4">
    <name type="scientific">Pristionchus fissidentatus</name>
    <dbReference type="NCBI Taxonomy" id="1538716"/>
    <lineage>
        <taxon>Eukaryota</taxon>
        <taxon>Metazoa</taxon>
        <taxon>Ecdysozoa</taxon>
        <taxon>Nematoda</taxon>
        <taxon>Chromadorea</taxon>
        <taxon>Rhabditida</taxon>
        <taxon>Rhabditina</taxon>
        <taxon>Diplogasteromorpha</taxon>
        <taxon>Diplogasteroidea</taxon>
        <taxon>Neodiplogasteridae</taxon>
        <taxon>Pristionchus</taxon>
    </lineage>
</organism>
<evidence type="ECO:0000259" key="2">
    <source>
        <dbReference type="PROSITE" id="PS50948"/>
    </source>
</evidence>
<feature type="chain" id="PRO_5043473163" description="Apple domain-containing protein" evidence="1">
    <location>
        <begin position="16"/>
        <end position="89"/>
    </location>
</feature>
<feature type="non-terminal residue" evidence="3">
    <location>
        <position position="89"/>
    </location>
</feature>
<evidence type="ECO:0000256" key="1">
    <source>
        <dbReference type="SAM" id="SignalP"/>
    </source>
</evidence>
<gene>
    <name evidence="3" type="ORF">PFISCL1PPCAC_17648</name>
</gene>
<comment type="caution">
    <text evidence="3">The sequence shown here is derived from an EMBL/GenBank/DDBJ whole genome shotgun (WGS) entry which is preliminary data.</text>
</comment>
<feature type="non-terminal residue" evidence="3">
    <location>
        <position position="1"/>
    </location>
</feature>
<keyword evidence="4" id="KW-1185">Reference proteome</keyword>